<name>A0A0D3KA75_EMIH1</name>
<evidence type="ECO:0000313" key="4">
    <source>
        <dbReference type="Proteomes" id="UP000013827"/>
    </source>
</evidence>
<dbReference type="Proteomes" id="UP000013827">
    <property type="component" value="Unassembled WGS sequence"/>
</dbReference>
<dbReference type="Gene3D" id="2.60.40.790">
    <property type="match status" value="1"/>
</dbReference>
<dbReference type="PANTHER" id="PTHR12356">
    <property type="entry name" value="NUCLEAR MOVEMENT PROTEIN NUDC"/>
    <property type="match status" value="1"/>
</dbReference>
<dbReference type="HOGENOM" id="CLU_1443502_0_0_1"/>
<dbReference type="eggNOG" id="KOG2265">
    <property type="taxonomic scope" value="Eukaryota"/>
</dbReference>
<dbReference type="RefSeq" id="XP_005785089.1">
    <property type="nucleotide sequence ID" value="XM_005785032.1"/>
</dbReference>
<dbReference type="InterPro" id="IPR008978">
    <property type="entry name" value="HSP20-like_chaperone"/>
</dbReference>
<dbReference type="PROSITE" id="PS51203">
    <property type="entry name" value="CS"/>
    <property type="match status" value="1"/>
</dbReference>
<dbReference type="GeneID" id="17277933"/>
<feature type="domain" description="CS" evidence="2">
    <location>
        <begin position="88"/>
        <end position="185"/>
    </location>
</feature>
<keyword evidence="4" id="KW-1185">Reference proteome</keyword>
<dbReference type="CDD" id="cd06467">
    <property type="entry name" value="p23_NUDC_like"/>
    <property type="match status" value="1"/>
</dbReference>
<dbReference type="EnsemblProtists" id="EOD04560">
    <property type="protein sequence ID" value="EOD04560"/>
    <property type="gene ID" value="EMIHUDRAFT_360257"/>
</dbReference>
<organism evidence="3 4">
    <name type="scientific">Emiliania huxleyi (strain CCMP1516)</name>
    <dbReference type="NCBI Taxonomy" id="280463"/>
    <lineage>
        <taxon>Eukaryota</taxon>
        <taxon>Haptista</taxon>
        <taxon>Haptophyta</taxon>
        <taxon>Prymnesiophyceae</taxon>
        <taxon>Isochrysidales</taxon>
        <taxon>Noelaerhabdaceae</taxon>
        <taxon>Emiliania</taxon>
    </lineage>
</organism>
<dbReference type="InterPro" id="IPR037898">
    <property type="entry name" value="NudC_fam"/>
</dbReference>
<evidence type="ECO:0000259" key="2">
    <source>
        <dbReference type="PROSITE" id="PS51203"/>
    </source>
</evidence>
<keyword evidence="1" id="KW-0812">Transmembrane</keyword>
<dbReference type="STRING" id="2903.R1F191"/>
<dbReference type="SUPFAM" id="SSF49764">
    <property type="entry name" value="HSP20-like chaperones"/>
    <property type="match status" value="1"/>
</dbReference>
<reference evidence="4" key="1">
    <citation type="journal article" date="2013" name="Nature">
        <title>Pan genome of the phytoplankton Emiliania underpins its global distribution.</title>
        <authorList>
            <person name="Read B.A."/>
            <person name="Kegel J."/>
            <person name="Klute M.J."/>
            <person name="Kuo A."/>
            <person name="Lefebvre S.C."/>
            <person name="Maumus F."/>
            <person name="Mayer C."/>
            <person name="Miller J."/>
            <person name="Monier A."/>
            <person name="Salamov A."/>
            <person name="Young J."/>
            <person name="Aguilar M."/>
            <person name="Claverie J.M."/>
            <person name="Frickenhaus S."/>
            <person name="Gonzalez K."/>
            <person name="Herman E.K."/>
            <person name="Lin Y.C."/>
            <person name="Napier J."/>
            <person name="Ogata H."/>
            <person name="Sarno A.F."/>
            <person name="Shmutz J."/>
            <person name="Schroeder D."/>
            <person name="de Vargas C."/>
            <person name="Verret F."/>
            <person name="von Dassow P."/>
            <person name="Valentin K."/>
            <person name="Van de Peer Y."/>
            <person name="Wheeler G."/>
            <person name="Dacks J.B."/>
            <person name="Delwiche C.F."/>
            <person name="Dyhrman S.T."/>
            <person name="Glockner G."/>
            <person name="John U."/>
            <person name="Richards T."/>
            <person name="Worden A.Z."/>
            <person name="Zhang X."/>
            <person name="Grigoriev I.V."/>
            <person name="Allen A.E."/>
            <person name="Bidle K."/>
            <person name="Borodovsky M."/>
            <person name="Bowler C."/>
            <person name="Brownlee C."/>
            <person name="Cock J.M."/>
            <person name="Elias M."/>
            <person name="Gladyshev V.N."/>
            <person name="Groth M."/>
            <person name="Guda C."/>
            <person name="Hadaegh A."/>
            <person name="Iglesias-Rodriguez M.D."/>
            <person name="Jenkins J."/>
            <person name="Jones B.M."/>
            <person name="Lawson T."/>
            <person name="Leese F."/>
            <person name="Lindquist E."/>
            <person name="Lobanov A."/>
            <person name="Lomsadze A."/>
            <person name="Malik S.B."/>
            <person name="Marsh M.E."/>
            <person name="Mackinder L."/>
            <person name="Mock T."/>
            <person name="Mueller-Roeber B."/>
            <person name="Pagarete A."/>
            <person name="Parker M."/>
            <person name="Probert I."/>
            <person name="Quesneville H."/>
            <person name="Raines C."/>
            <person name="Rensing S.A."/>
            <person name="Riano-Pachon D.M."/>
            <person name="Richier S."/>
            <person name="Rokitta S."/>
            <person name="Shiraiwa Y."/>
            <person name="Soanes D.M."/>
            <person name="van der Giezen M."/>
            <person name="Wahlund T.M."/>
            <person name="Williams B."/>
            <person name="Wilson W."/>
            <person name="Wolfe G."/>
            <person name="Wurch L.L."/>
        </authorList>
    </citation>
    <scope>NUCLEOTIDE SEQUENCE</scope>
</reference>
<keyword evidence="1" id="KW-0472">Membrane</keyword>
<dbReference type="KEGG" id="ehx:EMIHUDRAFT_360257"/>
<dbReference type="GO" id="GO:0006457">
    <property type="term" value="P:protein folding"/>
    <property type="evidence" value="ECO:0007669"/>
    <property type="project" value="TreeGrafter"/>
</dbReference>
<protein>
    <recommendedName>
        <fullName evidence="2">CS domain-containing protein</fullName>
    </recommendedName>
</protein>
<reference evidence="3" key="2">
    <citation type="submission" date="2024-10" db="UniProtKB">
        <authorList>
            <consortium name="EnsemblProtists"/>
        </authorList>
    </citation>
    <scope>IDENTIFICATION</scope>
</reference>
<accession>A0A0D3KA75</accession>
<dbReference type="PaxDb" id="2903-EOD04560"/>
<dbReference type="KEGG" id="ehx:EMIHUDRAFT_364401"/>
<dbReference type="Pfam" id="PF04969">
    <property type="entry name" value="CS"/>
    <property type="match status" value="1"/>
</dbReference>
<keyword evidence="1" id="KW-1133">Transmembrane helix</keyword>
<dbReference type="EnsemblProtists" id="EOD32660">
    <property type="protein sequence ID" value="EOD32660"/>
    <property type="gene ID" value="EMIHUDRAFT_364401"/>
</dbReference>
<dbReference type="RefSeq" id="XP_005756989.1">
    <property type="nucleotide sequence ID" value="XM_005756932.1"/>
</dbReference>
<sequence>MEPARLARLLAAAASLSAAACDPDSSNEAPLSAVGWHGAIVAACLLVGVLTFFGAGTGTASMPQHKGLTEERYFQKLLEPDDESKFSGNGDGFSWSQTVSEVVVEVPLPAGARARDVACRVLPASLSLAVCGQAVLQGSLLRKVLPDDSDWVLEDALGQGEGRLLRLTLAKRSPTAGLQHWTSVLAGASSG</sequence>
<feature type="transmembrane region" description="Helical" evidence="1">
    <location>
        <begin position="36"/>
        <end position="56"/>
    </location>
</feature>
<dbReference type="GO" id="GO:0005737">
    <property type="term" value="C:cytoplasm"/>
    <property type="evidence" value="ECO:0007669"/>
    <property type="project" value="TreeGrafter"/>
</dbReference>
<dbReference type="InterPro" id="IPR007052">
    <property type="entry name" value="CS_dom"/>
</dbReference>
<dbReference type="GeneID" id="17250655"/>
<evidence type="ECO:0000313" key="3">
    <source>
        <dbReference type="EnsemblProtists" id="EOD32660"/>
    </source>
</evidence>
<evidence type="ECO:0000256" key="1">
    <source>
        <dbReference type="SAM" id="Phobius"/>
    </source>
</evidence>
<proteinExistence type="predicted"/>
<dbReference type="PROSITE" id="PS51257">
    <property type="entry name" value="PROKAR_LIPOPROTEIN"/>
    <property type="match status" value="1"/>
</dbReference>
<dbReference type="AlphaFoldDB" id="A0A0D3KA75"/>
<dbReference type="GO" id="GO:0051082">
    <property type="term" value="F:unfolded protein binding"/>
    <property type="evidence" value="ECO:0007669"/>
    <property type="project" value="TreeGrafter"/>
</dbReference>